<keyword evidence="13" id="KW-0411">Iron-sulfur</keyword>
<dbReference type="Pfam" id="PF06777">
    <property type="entry name" value="HBB"/>
    <property type="match status" value="1"/>
</dbReference>
<evidence type="ECO:0000259" key="23">
    <source>
        <dbReference type="PROSITE" id="PS51192"/>
    </source>
</evidence>
<evidence type="ECO:0000313" key="27">
    <source>
        <dbReference type="Proteomes" id="UP000029867"/>
    </source>
</evidence>
<dbReference type="EMBL" id="JQFK01000009">
    <property type="protein sequence ID" value="KGK39416.1"/>
    <property type="molecule type" value="Genomic_DNA"/>
</dbReference>
<dbReference type="Pfam" id="PF00270">
    <property type="entry name" value="DEAD"/>
    <property type="match status" value="2"/>
</dbReference>
<dbReference type="GO" id="GO:0000712">
    <property type="term" value="P:resolution of meiotic recombination intermediates"/>
    <property type="evidence" value="ECO:0007669"/>
    <property type="project" value="TreeGrafter"/>
</dbReference>
<dbReference type="InterPro" id="IPR010614">
    <property type="entry name" value="RAD3-like_helicase_DEAD"/>
</dbReference>
<dbReference type="Gene3D" id="1.10.275.40">
    <property type="match status" value="1"/>
</dbReference>
<dbReference type="GO" id="GO:0042802">
    <property type="term" value="F:identical protein binding"/>
    <property type="evidence" value="ECO:0007669"/>
    <property type="project" value="EnsemblFungi"/>
</dbReference>
<dbReference type="GO" id="GO:0046540">
    <property type="term" value="C:U4/U6 x U5 tri-snRNP complex"/>
    <property type="evidence" value="ECO:0007669"/>
    <property type="project" value="EnsemblFungi"/>
</dbReference>
<dbReference type="VEuPathDB" id="FungiDB:C5L36_0B09200"/>
<evidence type="ECO:0000259" key="24">
    <source>
        <dbReference type="PROSITE" id="PS51193"/>
    </source>
</evidence>
<dbReference type="InterPro" id="IPR003593">
    <property type="entry name" value="AAA+_ATPase"/>
</dbReference>
<dbReference type="InterPro" id="IPR048863">
    <property type="entry name" value="BRR2_plug"/>
</dbReference>
<dbReference type="Gene3D" id="1.10.3380.10">
    <property type="entry name" value="Sec63 N-terminal domain-like domain"/>
    <property type="match status" value="2"/>
</dbReference>
<dbReference type="GO" id="GO:0000974">
    <property type="term" value="C:Prp19 complex"/>
    <property type="evidence" value="ECO:0007669"/>
    <property type="project" value="EnsemblFungi"/>
</dbReference>
<feature type="region of interest" description="Disordered" evidence="22">
    <location>
        <begin position="2891"/>
        <end position="2913"/>
    </location>
</feature>
<feature type="compositionally biased region" description="Acidic residues" evidence="22">
    <location>
        <begin position="209"/>
        <end position="244"/>
    </location>
</feature>
<feature type="domain" description="Helicase ATP-binding" evidence="24">
    <location>
        <begin position="2136"/>
        <end position="2414"/>
    </location>
</feature>
<dbReference type="GO" id="GO:0043139">
    <property type="term" value="F:5'-3' DNA helicase activity"/>
    <property type="evidence" value="ECO:0007669"/>
    <property type="project" value="UniProtKB-EC"/>
</dbReference>
<dbReference type="SMART" id="SM00491">
    <property type="entry name" value="HELICc2"/>
    <property type="match status" value="1"/>
</dbReference>
<dbReference type="PRINTS" id="PR00852">
    <property type="entry name" value="XRODRMPGMNTD"/>
</dbReference>
<dbReference type="Pfam" id="PF00271">
    <property type="entry name" value="Helicase_C"/>
    <property type="match status" value="1"/>
</dbReference>
<evidence type="ECO:0000256" key="11">
    <source>
        <dbReference type="ARBA" id="ARBA00022840"/>
    </source>
</evidence>
<dbReference type="SMART" id="SM00973">
    <property type="entry name" value="Sec63"/>
    <property type="match status" value="2"/>
</dbReference>
<evidence type="ECO:0000256" key="13">
    <source>
        <dbReference type="ARBA" id="ARBA00023014"/>
    </source>
</evidence>
<dbReference type="InterPro" id="IPR027417">
    <property type="entry name" value="P-loop_NTPase"/>
</dbReference>
<evidence type="ECO:0000313" key="26">
    <source>
        <dbReference type="EMBL" id="KGK39416.1"/>
    </source>
</evidence>
<evidence type="ECO:0000256" key="5">
    <source>
        <dbReference type="ARBA" id="ARBA00022723"/>
    </source>
</evidence>
<protein>
    <recommendedName>
        <fullName evidence="20">DNA 5'-3' helicase</fullName>
        <ecNumber evidence="20">5.6.2.3</ecNumber>
    </recommendedName>
</protein>
<dbReference type="PROSITE" id="PS51192">
    <property type="entry name" value="HELICASE_ATP_BIND_1"/>
    <property type="match status" value="2"/>
</dbReference>
<dbReference type="PROSITE" id="PS00690">
    <property type="entry name" value="DEAH_ATP_HELICASE"/>
    <property type="match status" value="1"/>
</dbReference>
<evidence type="ECO:0000256" key="3">
    <source>
        <dbReference type="ARBA" id="ARBA00009146"/>
    </source>
</evidence>
<dbReference type="FunFam" id="1.10.275.40:FF:000001">
    <property type="entry name" value="DNA repair helicase (Rad3)"/>
    <property type="match status" value="1"/>
</dbReference>
<dbReference type="Pfam" id="PF13307">
    <property type="entry name" value="Helicase_C_2"/>
    <property type="match status" value="1"/>
</dbReference>
<dbReference type="GO" id="GO:0046872">
    <property type="term" value="F:metal ion binding"/>
    <property type="evidence" value="ECO:0007669"/>
    <property type="project" value="UniProtKB-KW"/>
</dbReference>
<dbReference type="GO" id="GO:0016818">
    <property type="term" value="F:hydrolase activity, acting on acid anhydrides, in phosphorus-containing anhydrides"/>
    <property type="evidence" value="ECO:0007669"/>
    <property type="project" value="InterPro"/>
</dbReference>
<comment type="similarity">
    <text evidence="3">Belongs to the helicase family. RAD3/XPD subfamily.</text>
</comment>
<dbReference type="InterPro" id="IPR013020">
    <property type="entry name" value="Rad3/Chl1-like"/>
</dbReference>
<keyword evidence="11" id="KW-0067">ATP-binding</keyword>
<sequence>MAEDLGKYSYEEISNKVLQVDRRLFDDGSNNARFEDTNPHSLKGVISSKDFGSNIKTNRAEDDKGKEELKNEIQTTLAAFEVSDRKNLKQKSKTSSTARSLESLLDAGSIEALNYTPTTESTMHTYDEIIAWSNEKLDSDLPDDVIISFTDIIIEILKNENSNSLEKKKQLETALKQKIDDDDFRLVYSLCGKLIDYKQVLDVPDKDNDELDIQLDSDDENAEDGIEVTDSENDDDGSISSDVNDEQRDDSIFINQETDNPDDIVRLSLNDDQIPALSIDEVDKYWITKQLAKYQAQIDNYKHAEISKSIYRILEQLVEKRENLKSFMHRLLEIPDFEINDLYYLLVKNYKVIYYGIKLASTEDKAEKDNIRALCSDLNSNKRTLSTVEADDQVLNREKRQKTLTEGKIASNYDNKYPRNLNLKNLVFTQGSKLMTVSKFKLPEGSFKRTKPSWEEINIPPPVKSQMGEDEVLVEISELPEWIQPVFPSTEISTLNRIQSKVFPVAFNSDDNLLMCAPTGAGKTNVAMLTVLRTLSNYRTTGGKFQLSRFKIVYIAPLKALVQEQVREFDRRLSKYGITVNELTGDSNLTKHQIESTQILVTTPEKWDVITRKNNDASYINLVKLVIIDEIHLLHDERGPVLESIVARTMKNIDESRENSVRFVGLSATLPNYKDVAQFLRVEPSGLFYFDASYRPCPLAQQFIGITEKKAFKKYEAMNEICYEKIVENISEGNQVIIFVHSRKETIKTAKWLVNRLVEEDKLSTLFKFSKGVREILRSEAENARNKGLKEVLLSGFGIHHAGMNRDDRQTAEDLFAEGHIKVLVSTATLAWGVNLPAHTVVIKGTSVYSPEKGTWVDLSPQDILQMLGRAGRPRYDTHGDGIIITSQDQVKYYLAVLNQQLPIESQMYAKLADSINAEIVAGSIRSLKDCIDWMGHTYLYVRMLHSREVYYVGPQYDNDPELVERRKDLGYSTFLLLAKNGLVKYNFERDMVIPTSLGRIASHYYISYENMQNFESQLKPTLTKIELFRIFATSEEFKYIPVRREEKLELQKLLEKAPIPVNEDVEDPLSKINILLQAYISGLRLDGFALMADMIFISQSAGRLFRALYDLSLDKKWSKLTRVLLSVCKMVENRMWPTSTPLRQFPNIPSTIVDSVERTLIPWKQYLSINDPQTATKSLGAERFGNLGWELLQKFPKVHIDYNLQPITASLVQIELLVTPNWKWDVQAHGYIETFVLLVDDCDGKRILYNDKFSVRKDYINQIHRVTFSVPVSENLEPNYFVSLISEKWIGCESRIPVMLTKMILPKKFPAPTPLINLDLIPVSELGIKEFTSVFSFDYFNKFQSQAFDSIYNSTDNVLFSCSKGNGKTTLALLAILNHWRNEGGRAVYLNPHQSVVDNLLKHWKKKLSKLAGGKIINKLTGDINIDLQILAQSHLVLATPSDFEIISRRWQQRKSLQSIELLIADDIHTIGSGKEGVSYELVISRFRYIATNLEKNIRFVLLGASIASYRDIMDWVSIPKTNVFVFDARERIYPVQVKFHYMDIHHNPSLFKCLIKPAYNHIANLTAIKGDSTCLAFVPQRSDVLDLAKEFLRKVRTDGSNWLSGGEDEVQPYIDRVSDSTLKLCIRFGIGFYFEGMDTVEQTIVFSLFEAGILKVMITTKSSSCVCPSANSVIILGTKEYDAKEHGYYDYRINDILDMIGLARRDNGTDATAIVYTNSSKLEFYKRFITLSLPFESHLNNFINDVFISDISIIKNRQYALDWITYSLFYRRLQLNPSFYKLDDASEDGLSGYLSELVENSLSKLQEANLVELNLEDDKNSMEAEEEDEYEKEEITPTENGVISNYYNVDYATMEVFNNLNENMRLKKILEFLSLAAEFDSLPIRSGESNLLFKLYNGVPLKWTLDVDFESPKFKTFILLQAYFSGFHLNADLKKDLEYILPTANRLLNAIVDILSSHGHLNALVAMDLCQMISQGIWNTDNVLKQIPHFNDELIAKCKTYNVDTIYDLMELEDKDREDLLSELNQQEIIKVAEFVNKYPNLEVAYKIEGDVVAGESKTIEIEISRDEEVEGLSIASNAFPKKKFESWWIVMGNPKTNELYSIKKLAITKENQTIKLNFAIPEAGEHDLFFIDDLPVIFPYPKIYPEQYAYMCDIKKSLDAGGNCILEMPSGTGKTVSLLSITVAYQMHYPEHRKIIYCSRTMSEIEKALLELEKLMDYRSKELGYIENFRGLGLTSRKNLCLHPTISKERKGIVVDEKCRRITNGQLKEKVNSGEADVEDLCSFHEKMYDIDPTNYVPPGIYPFEKLIDYCKTEGTCPYFTVRRMMQYCNIIIYSYHYLIDPKIAERVSKDLSGDSIVIFDEAHNIDNVCIESLSMDITDDVLKKATKAAESLNKKVEEVKKVDSQKLQDEYEKLVEGLRESNIVNPGEETFVANPVLSSDVLDEAIPGSIRRAEHFISFMKRLIEYLKTRMKVLHVIAETPTSFLQHLKQLTFIDRKPLRFCSERLSLLVRTLEVSDVEDYMALKDIATFASLVSTYENGFTLILEPFETENATVPNPILRLSCLDASIAIKPVFERFSSVIITSGTISPLDMYPKMLNFETVIQESYSMTLDRRSFLPMIVSKGSDQVAISSRFEIRNDPSVVRNYGTLVIEFSKTTPDGLVVFFPSYLYMESIISQWQTMGILDEVWKYKLILVETPDAQETSLALETYRKACSNGRGAVLFSVARGKVSEGIDFDHHYGRTVLMIGIPFQYTESRILKARLEFLRDNYQIRENDFLSFDAMRHAAQCLGRVLRGKDDYGVMVLADRRFSRRKGQLPKWIAQALLDADTNLSTDMAVASAKKFLRTSAQPIDPLDQESGVSVWTYEQLLQHQKKQQGKLGYEEENENGMDIDNDNDNDSNPGNNVDVDVAMEDANYNGNAADVDMKRVTVQ</sequence>
<dbReference type="InterPro" id="IPR006554">
    <property type="entry name" value="Helicase-like_DEXD_c2"/>
</dbReference>
<dbReference type="FunFam" id="3.40.50.300:FF:000128">
    <property type="entry name" value="Putative DNA repair helicase RAD3"/>
    <property type="match status" value="1"/>
</dbReference>
<evidence type="ECO:0000256" key="21">
    <source>
        <dbReference type="ARBA" id="ARBA00048954"/>
    </source>
</evidence>
<dbReference type="PANTHER" id="PTHR47961:SF4">
    <property type="entry name" value="ACTIVATING SIGNAL COINTEGRATOR 1 COMPLEX SUBUNIT 3"/>
    <property type="match status" value="1"/>
</dbReference>
<dbReference type="FunFam" id="1.10.30.20:FF:000001">
    <property type="entry name" value="DNA repair helicase rad15"/>
    <property type="match status" value="1"/>
</dbReference>
<evidence type="ECO:0000256" key="20">
    <source>
        <dbReference type="ARBA" id="ARBA00044969"/>
    </source>
</evidence>
<feature type="compositionally biased region" description="Acidic residues" evidence="22">
    <location>
        <begin position="2891"/>
        <end position="2903"/>
    </location>
</feature>
<keyword evidence="19" id="KW-0539">Nucleus</keyword>
<dbReference type="GO" id="GO:0000388">
    <property type="term" value="P:spliceosome conformational change to release U4 (or U4atac) and U1 (or U11)"/>
    <property type="evidence" value="ECO:0007669"/>
    <property type="project" value="EnsemblFungi"/>
</dbReference>
<dbReference type="GO" id="GO:0005524">
    <property type="term" value="F:ATP binding"/>
    <property type="evidence" value="ECO:0007669"/>
    <property type="project" value="UniProtKB-KW"/>
</dbReference>
<comment type="caution">
    <text evidence="26">The sequence shown here is derived from an EMBL/GenBank/DDBJ whole genome shotgun (WGS) entry which is preliminary data.</text>
</comment>
<dbReference type="PROSITE" id="PS51193">
    <property type="entry name" value="HELICASE_ATP_BIND_2"/>
    <property type="match status" value="1"/>
</dbReference>
<dbReference type="InterPro" id="IPR011545">
    <property type="entry name" value="DEAD/DEAH_box_helicase_dom"/>
</dbReference>
<dbReference type="Gene3D" id="1.10.30.20">
    <property type="entry name" value="Bacterial XPD DNA helicase, FeS cluster domain"/>
    <property type="match status" value="1"/>
</dbReference>
<dbReference type="InterPro" id="IPR050474">
    <property type="entry name" value="Hel308_SKI2-like"/>
</dbReference>
<proteinExistence type="inferred from homology"/>
<dbReference type="SMART" id="SM00488">
    <property type="entry name" value="DEXDc2"/>
    <property type="match status" value="1"/>
</dbReference>
<dbReference type="InterPro" id="IPR004179">
    <property type="entry name" value="Sec63-dom"/>
</dbReference>
<dbReference type="CDD" id="cd18795">
    <property type="entry name" value="SF2_C_Ski2"/>
    <property type="match status" value="1"/>
</dbReference>
<dbReference type="HOGENOM" id="CLU_000335_1_0_1"/>
<dbReference type="eggNOG" id="KOG1131">
    <property type="taxonomic scope" value="Eukaryota"/>
</dbReference>
<dbReference type="InterPro" id="IPR041094">
    <property type="entry name" value="Brr2_helicase_PWI"/>
</dbReference>
<dbReference type="NCBIfam" id="TIGR00604">
    <property type="entry name" value="rad3"/>
    <property type="match status" value="1"/>
</dbReference>
<dbReference type="Pfam" id="PF21188">
    <property type="entry name" value="BRR2_plug"/>
    <property type="match status" value="1"/>
</dbReference>
<dbReference type="FunFam" id="3.40.50.300:FF:000062">
    <property type="entry name" value="U5 small nuclear ribonucleoprotein helicase"/>
    <property type="match status" value="1"/>
</dbReference>
<dbReference type="Gene3D" id="1.10.150.20">
    <property type="entry name" value="5' to 3' exonuclease, C-terminal subdomain"/>
    <property type="match status" value="2"/>
</dbReference>
<evidence type="ECO:0000256" key="16">
    <source>
        <dbReference type="ARBA" id="ARBA00023163"/>
    </source>
</evidence>
<evidence type="ECO:0000256" key="6">
    <source>
        <dbReference type="ARBA" id="ARBA00022737"/>
    </source>
</evidence>
<evidence type="ECO:0000256" key="14">
    <source>
        <dbReference type="ARBA" id="ARBA00023015"/>
    </source>
</evidence>
<dbReference type="FunFam" id="1.10.3380.10:FF:000001">
    <property type="entry name" value="U5 small nuclear ribonucleoprotein helicase"/>
    <property type="match status" value="1"/>
</dbReference>
<dbReference type="Gene3D" id="1.10.10.10">
    <property type="entry name" value="Winged helix-like DNA-binding domain superfamily/Winged helix DNA-binding domain"/>
    <property type="match status" value="2"/>
</dbReference>
<dbReference type="InterPro" id="IPR001945">
    <property type="entry name" value="RAD3/XPD"/>
</dbReference>
<dbReference type="InterPro" id="IPR014756">
    <property type="entry name" value="Ig_E-set"/>
</dbReference>
<keyword evidence="5" id="KW-0479">Metal-binding</keyword>
<evidence type="ECO:0000256" key="9">
    <source>
        <dbReference type="ARBA" id="ARBA00022801"/>
    </source>
</evidence>
<evidence type="ECO:0000259" key="25">
    <source>
        <dbReference type="PROSITE" id="PS51194"/>
    </source>
</evidence>
<dbReference type="InterPro" id="IPR036390">
    <property type="entry name" value="WH_DNA-bd_sf"/>
</dbReference>
<dbReference type="InterPro" id="IPR014013">
    <property type="entry name" value="Helic_SF1/SF2_ATP-bd_DinG/Rad3"/>
</dbReference>
<dbReference type="VEuPathDB" id="FungiDB:C5L36_0B09190"/>
<feature type="domain" description="Helicase C-terminal" evidence="25">
    <location>
        <begin position="722"/>
        <end position="932"/>
    </location>
</feature>
<evidence type="ECO:0000256" key="12">
    <source>
        <dbReference type="ARBA" id="ARBA00023004"/>
    </source>
</evidence>
<dbReference type="GO" id="GO:0051539">
    <property type="term" value="F:4 iron, 4 sulfur cluster binding"/>
    <property type="evidence" value="ECO:0007669"/>
    <property type="project" value="UniProtKB-KW"/>
</dbReference>
<dbReference type="SUPFAM" id="SSF81296">
    <property type="entry name" value="E set domains"/>
    <property type="match status" value="1"/>
</dbReference>
<dbReference type="PROSITE" id="PS51194">
    <property type="entry name" value="HELICASE_CTER"/>
    <property type="match status" value="1"/>
</dbReference>
<evidence type="ECO:0000256" key="19">
    <source>
        <dbReference type="ARBA" id="ARBA00023242"/>
    </source>
</evidence>
<dbReference type="InterPro" id="IPR014001">
    <property type="entry name" value="Helicase_ATP-bd"/>
</dbReference>
<keyword evidence="8" id="KW-0227">DNA damage</keyword>
<dbReference type="Pfam" id="PF23445">
    <property type="entry name" value="WHD_SNRNP200"/>
    <property type="match status" value="2"/>
</dbReference>
<dbReference type="GO" id="GO:0003724">
    <property type="term" value="F:RNA helicase activity"/>
    <property type="evidence" value="ECO:0007669"/>
    <property type="project" value="EnsemblFungi"/>
</dbReference>
<evidence type="ECO:0000256" key="7">
    <source>
        <dbReference type="ARBA" id="ARBA00022741"/>
    </source>
</evidence>
<accession>A0A099P606</accession>
<dbReference type="InterPro" id="IPR006555">
    <property type="entry name" value="ATP-dep_Helicase_C"/>
</dbReference>
<evidence type="ECO:0000256" key="10">
    <source>
        <dbReference type="ARBA" id="ARBA00022806"/>
    </source>
</evidence>
<organism evidence="26 27">
    <name type="scientific">Pichia kudriavzevii</name>
    <name type="common">Yeast</name>
    <name type="synonym">Issatchenkia orientalis</name>
    <dbReference type="NCBI Taxonomy" id="4909"/>
    <lineage>
        <taxon>Eukaryota</taxon>
        <taxon>Fungi</taxon>
        <taxon>Dikarya</taxon>
        <taxon>Ascomycota</taxon>
        <taxon>Saccharomycotina</taxon>
        <taxon>Pichiomycetes</taxon>
        <taxon>Pichiales</taxon>
        <taxon>Pichiaceae</taxon>
        <taxon>Pichia</taxon>
    </lineage>
</organism>
<dbReference type="PANTHER" id="PTHR47961">
    <property type="entry name" value="DNA POLYMERASE THETA, PUTATIVE (AFU_ORTHOLOGUE AFUA_1G05260)-RELATED"/>
    <property type="match status" value="1"/>
</dbReference>
<dbReference type="CDD" id="cd18788">
    <property type="entry name" value="SF2_C_XPD"/>
    <property type="match status" value="1"/>
</dbReference>
<comment type="cofactor">
    <cofactor evidence="1">
        <name>[4Fe-4S] cluster</name>
        <dbReference type="ChEBI" id="CHEBI:49883"/>
    </cofactor>
</comment>
<dbReference type="Pfam" id="PF06733">
    <property type="entry name" value="DEAD_2"/>
    <property type="match status" value="1"/>
</dbReference>
<dbReference type="SUPFAM" id="SSF52540">
    <property type="entry name" value="P-loop containing nucleoside triphosphate hydrolases"/>
    <property type="match status" value="5"/>
</dbReference>
<evidence type="ECO:0000256" key="8">
    <source>
        <dbReference type="ARBA" id="ARBA00022763"/>
    </source>
</evidence>
<dbReference type="GO" id="GO:0006289">
    <property type="term" value="P:nucleotide-excision repair"/>
    <property type="evidence" value="ECO:0007669"/>
    <property type="project" value="InterPro"/>
</dbReference>
<comment type="catalytic activity">
    <reaction evidence="21">
        <text>ATP + H2O = ADP + phosphate + H(+)</text>
        <dbReference type="Rhea" id="RHEA:13065"/>
        <dbReference type="ChEBI" id="CHEBI:15377"/>
        <dbReference type="ChEBI" id="CHEBI:15378"/>
        <dbReference type="ChEBI" id="CHEBI:30616"/>
        <dbReference type="ChEBI" id="CHEBI:43474"/>
        <dbReference type="ChEBI" id="CHEBI:456216"/>
        <dbReference type="EC" id="5.6.2.3"/>
    </reaction>
</comment>
<dbReference type="Pfam" id="PF18149">
    <property type="entry name" value="Helicase_PWI"/>
    <property type="match status" value="1"/>
</dbReference>
<feature type="region of interest" description="Disordered" evidence="22">
    <location>
        <begin position="209"/>
        <end position="250"/>
    </location>
</feature>
<gene>
    <name evidence="26" type="ORF">JL09_g1434</name>
</gene>
<dbReference type="Gene3D" id="3.40.50.300">
    <property type="entry name" value="P-loop containing nucleotide triphosphate hydrolases"/>
    <property type="match status" value="6"/>
</dbReference>
<comment type="subcellular location">
    <subcellularLocation>
        <location evidence="2">Nucleus</location>
    </subcellularLocation>
</comment>
<dbReference type="EC" id="5.6.2.3" evidence="20"/>
<keyword evidence="15" id="KW-0238">DNA-binding</keyword>
<reference evidence="27" key="1">
    <citation type="journal article" date="2014" name="Microb. Cell Fact.">
        <title>Exploiting Issatchenkia orientalis SD108 for succinic acid production.</title>
        <authorList>
            <person name="Xiao H."/>
            <person name="Shao Z."/>
            <person name="Jiang Y."/>
            <person name="Dole S."/>
            <person name="Zhao H."/>
        </authorList>
    </citation>
    <scope>NUCLEOTIDE SEQUENCE [LARGE SCALE GENOMIC DNA]</scope>
    <source>
        <strain evidence="27">SD108</strain>
    </source>
</reference>
<evidence type="ECO:0000256" key="2">
    <source>
        <dbReference type="ARBA" id="ARBA00004123"/>
    </source>
</evidence>
<dbReference type="SMART" id="SM00490">
    <property type="entry name" value="HELICc"/>
    <property type="match status" value="1"/>
</dbReference>
<dbReference type="SMART" id="SM00487">
    <property type="entry name" value="DEXDc"/>
    <property type="match status" value="3"/>
</dbReference>
<feature type="domain" description="Helicase ATP-binding" evidence="23">
    <location>
        <begin position="504"/>
        <end position="688"/>
    </location>
</feature>
<dbReference type="SMART" id="SM00382">
    <property type="entry name" value="AAA"/>
    <property type="match status" value="2"/>
</dbReference>
<dbReference type="InterPro" id="IPR010643">
    <property type="entry name" value="HBB"/>
</dbReference>
<dbReference type="SUPFAM" id="SSF46785">
    <property type="entry name" value="Winged helix' DNA-binding domain"/>
    <property type="match status" value="1"/>
</dbReference>
<keyword evidence="6" id="KW-0677">Repeat</keyword>
<dbReference type="GO" id="GO:0005682">
    <property type="term" value="C:U5 snRNP"/>
    <property type="evidence" value="ECO:0007669"/>
    <property type="project" value="EnsemblFungi"/>
</dbReference>
<dbReference type="SUPFAM" id="SSF158702">
    <property type="entry name" value="Sec63 N-terminal domain-like"/>
    <property type="match status" value="2"/>
</dbReference>
<keyword evidence="10" id="KW-0347">Helicase</keyword>
<dbReference type="Proteomes" id="UP000029867">
    <property type="component" value="Unassembled WGS sequence"/>
</dbReference>
<dbReference type="InterPro" id="IPR002464">
    <property type="entry name" value="DNA/RNA_helicase_DEAH_CS"/>
</dbReference>
<evidence type="ECO:0000256" key="22">
    <source>
        <dbReference type="SAM" id="MobiDB-lite"/>
    </source>
</evidence>
<dbReference type="FunFam" id="1.10.10.10:FF:000024">
    <property type="entry name" value="U5 small nuclear ribonucleoprotein helicase"/>
    <property type="match status" value="1"/>
</dbReference>
<dbReference type="InterPro" id="IPR001650">
    <property type="entry name" value="Helicase_C-like"/>
</dbReference>
<dbReference type="Pfam" id="PF02889">
    <property type="entry name" value="Sec63"/>
    <property type="match status" value="2"/>
</dbReference>
<evidence type="ECO:0000256" key="17">
    <source>
        <dbReference type="ARBA" id="ARBA00023204"/>
    </source>
</evidence>
<dbReference type="FunFam" id="3.40.50.300:FF:000135">
    <property type="entry name" value="DNA repair helicase RAD3, putative"/>
    <property type="match status" value="1"/>
</dbReference>
<keyword evidence="16" id="KW-0804">Transcription</keyword>
<feature type="compositionally biased region" description="Low complexity" evidence="22">
    <location>
        <begin position="2904"/>
        <end position="2913"/>
    </location>
</feature>
<dbReference type="InterPro" id="IPR036388">
    <property type="entry name" value="WH-like_DNA-bd_sf"/>
</dbReference>
<dbReference type="InterPro" id="IPR057842">
    <property type="entry name" value="WH_MER3"/>
</dbReference>
<keyword evidence="9" id="KW-0378">Hydrolase</keyword>
<dbReference type="FunFam" id="1.10.150.20:FF:000013">
    <property type="entry name" value="U5 small nuclear ribonucleoprotein kDa helicase"/>
    <property type="match status" value="1"/>
</dbReference>
<dbReference type="GO" id="GO:0003677">
    <property type="term" value="F:DNA binding"/>
    <property type="evidence" value="ECO:0007669"/>
    <property type="project" value="UniProtKB-KW"/>
</dbReference>
<dbReference type="Gene3D" id="2.60.40.150">
    <property type="entry name" value="C2 domain"/>
    <property type="match status" value="2"/>
</dbReference>
<keyword evidence="14" id="KW-0805">Transcription regulation</keyword>
<dbReference type="InterPro" id="IPR035892">
    <property type="entry name" value="C2_domain_sf"/>
</dbReference>
<dbReference type="FunFam" id="3.40.50.300:FF:000102">
    <property type="entry name" value="RNA helicase, activating signal cointegrator 1"/>
    <property type="match status" value="1"/>
</dbReference>
<name>A0A099P606_PICKU</name>
<evidence type="ECO:0000256" key="15">
    <source>
        <dbReference type="ARBA" id="ARBA00023125"/>
    </source>
</evidence>
<keyword evidence="12" id="KW-0408">Iron</keyword>
<feature type="domain" description="Helicase ATP-binding" evidence="23">
    <location>
        <begin position="1350"/>
        <end position="1526"/>
    </location>
</feature>
<dbReference type="InterPro" id="IPR042493">
    <property type="entry name" value="XPD_DNA_FeS"/>
</dbReference>
<keyword evidence="7" id="KW-0547">Nucleotide-binding</keyword>
<evidence type="ECO:0000256" key="4">
    <source>
        <dbReference type="ARBA" id="ARBA00022485"/>
    </source>
</evidence>
<evidence type="ECO:0000256" key="1">
    <source>
        <dbReference type="ARBA" id="ARBA00001966"/>
    </source>
</evidence>
<evidence type="ECO:0000256" key="18">
    <source>
        <dbReference type="ARBA" id="ARBA00023235"/>
    </source>
</evidence>
<dbReference type="eggNOG" id="KOG0951">
    <property type="taxonomic scope" value="Eukaryota"/>
</dbReference>
<keyword evidence="17" id="KW-0234">DNA repair</keyword>
<dbReference type="GO" id="GO:0000112">
    <property type="term" value="C:nucleotide-excision repair factor 3 complex"/>
    <property type="evidence" value="ECO:0007669"/>
    <property type="project" value="UniProtKB-ARBA"/>
</dbReference>
<keyword evidence="18" id="KW-0413">Isomerase</keyword>
<keyword evidence="4" id="KW-0004">4Fe-4S</keyword>